<dbReference type="OrthoDB" id="9782972at2"/>
<dbReference type="SUPFAM" id="SSF51338">
    <property type="entry name" value="Composite domain of metallo-dependent hydrolases"/>
    <property type="match status" value="1"/>
</dbReference>
<keyword evidence="4" id="KW-1185">Reference proteome</keyword>
<dbReference type="PANTHER" id="PTHR43135:SF3">
    <property type="entry name" value="ALPHA-D-RIBOSE 1-METHYLPHOSPHONATE 5-TRIPHOSPHATE DIPHOSPHATASE"/>
    <property type="match status" value="1"/>
</dbReference>
<dbReference type="InterPro" id="IPR051781">
    <property type="entry name" value="Metallo-dep_Hydrolase"/>
</dbReference>
<protein>
    <recommendedName>
        <fullName evidence="2">Amidohydrolase-related domain-containing protein</fullName>
    </recommendedName>
</protein>
<dbReference type="SUPFAM" id="SSF51556">
    <property type="entry name" value="Metallo-dependent hydrolases"/>
    <property type="match status" value="1"/>
</dbReference>
<sequence>MRPVLLAGFLFPVLLVASMALPASPGTAAVAAQPTGPGASAVLLGRLFDARSGKVVEQGVVVVAGDRIRCAGQEWDCARPRGAAVHDYGRSMLLPGLIDLHVHARPHYIGAFVPSGVTTVRDANNTLTTIAMLHAAPGAPRILTSGPALDGPASVLGEAPSPLGSQTLETLMPVTVTTADEAASAVQALVGAGADWIKLYEQLSPEAMAAAVQAARQAGVPVMADLGLVLTRGLSGAQVDAVQAGQAGVSTLEHLSGAALAYQRMGGDPRAELDPALLDRLAADIAATGMAVVPTRANTRQFNAPGSLTLEGLPGEDRIRPHFEGFWRYLEDAVAGESARAESAADLRLSSALLPRLLAAGVPIGAGSDLPAAPQMLPGGALHQELQALVEAGLSPVQALQAATHVAGSILGREDLGRLEAGALADILVVDGDPTADILHTRKVRAVWLDGEVVELEAAWEQVEQGLEAAAQ</sequence>
<proteinExistence type="predicted"/>
<feature type="domain" description="Amidohydrolase-related" evidence="2">
    <location>
        <begin position="92"/>
        <end position="454"/>
    </location>
</feature>
<dbReference type="Gene3D" id="3.20.20.140">
    <property type="entry name" value="Metal-dependent hydrolases"/>
    <property type="match status" value="1"/>
</dbReference>
<dbReference type="InterPro" id="IPR032466">
    <property type="entry name" value="Metal_Hydrolase"/>
</dbReference>
<organism evidence="3 4">
    <name type="scientific">Luteimonas chenhongjianii</name>
    <dbReference type="NCBI Taxonomy" id="2006110"/>
    <lineage>
        <taxon>Bacteria</taxon>
        <taxon>Pseudomonadati</taxon>
        <taxon>Pseudomonadota</taxon>
        <taxon>Gammaproteobacteria</taxon>
        <taxon>Lysobacterales</taxon>
        <taxon>Lysobacteraceae</taxon>
        <taxon>Luteimonas</taxon>
    </lineage>
</organism>
<name>A0A290XAP1_9GAMM</name>
<dbReference type="KEGG" id="lum:CNR27_01195"/>
<feature type="chain" id="PRO_5012832457" description="Amidohydrolase-related domain-containing protein" evidence="1">
    <location>
        <begin position="29"/>
        <end position="472"/>
    </location>
</feature>
<evidence type="ECO:0000259" key="2">
    <source>
        <dbReference type="Pfam" id="PF01979"/>
    </source>
</evidence>
<dbReference type="Pfam" id="PF01979">
    <property type="entry name" value="Amidohydro_1"/>
    <property type="match status" value="1"/>
</dbReference>
<dbReference type="InterPro" id="IPR006680">
    <property type="entry name" value="Amidohydro-rel"/>
</dbReference>
<evidence type="ECO:0000313" key="4">
    <source>
        <dbReference type="Proteomes" id="UP000218968"/>
    </source>
</evidence>
<dbReference type="AlphaFoldDB" id="A0A290XAP1"/>
<dbReference type="EMBL" id="CP023406">
    <property type="protein sequence ID" value="ATD66234.1"/>
    <property type="molecule type" value="Genomic_DNA"/>
</dbReference>
<evidence type="ECO:0000256" key="1">
    <source>
        <dbReference type="SAM" id="SignalP"/>
    </source>
</evidence>
<reference evidence="4" key="1">
    <citation type="submission" date="2017-09" db="EMBL/GenBank/DDBJ databases">
        <title>Luteimonas liuhanmingii sp.nov., isolated from the intestinal contents of Tibetan Plateau Pika in Yushu, Qinghai Province, China.</title>
        <authorList>
            <person name="Gui Z."/>
        </authorList>
    </citation>
    <scope>NUCLEOTIDE SEQUENCE [LARGE SCALE GENOMIC DNA]</scope>
    <source>
        <strain evidence="4">100111</strain>
    </source>
</reference>
<dbReference type="RefSeq" id="WP_096296564.1">
    <property type="nucleotide sequence ID" value="NZ_CP023406.1"/>
</dbReference>
<dbReference type="PANTHER" id="PTHR43135">
    <property type="entry name" value="ALPHA-D-RIBOSE 1-METHYLPHOSPHONATE 5-TRIPHOSPHATE DIPHOSPHATASE"/>
    <property type="match status" value="1"/>
</dbReference>
<evidence type="ECO:0000313" key="3">
    <source>
        <dbReference type="EMBL" id="ATD66234.1"/>
    </source>
</evidence>
<keyword evidence="1" id="KW-0732">Signal</keyword>
<dbReference type="Proteomes" id="UP000218968">
    <property type="component" value="Chromosome"/>
</dbReference>
<dbReference type="InterPro" id="IPR011059">
    <property type="entry name" value="Metal-dep_hydrolase_composite"/>
</dbReference>
<accession>A0A290XAP1</accession>
<gene>
    <name evidence="3" type="ORF">CNR27_01195</name>
</gene>
<dbReference type="GO" id="GO:0016810">
    <property type="term" value="F:hydrolase activity, acting on carbon-nitrogen (but not peptide) bonds"/>
    <property type="evidence" value="ECO:0007669"/>
    <property type="project" value="InterPro"/>
</dbReference>
<dbReference type="Gene3D" id="2.30.40.10">
    <property type="entry name" value="Urease, subunit C, domain 1"/>
    <property type="match status" value="1"/>
</dbReference>
<feature type="signal peptide" evidence="1">
    <location>
        <begin position="1"/>
        <end position="28"/>
    </location>
</feature>